<dbReference type="Proteomes" id="UP000183750">
    <property type="component" value="Unassembled WGS sequence"/>
</dbReference>
<evidence type="ECO:0000313" key="2">
    <source>
        <dbReference type="Proteomes" id="UP000183750"/>
    </source>
</evidence>
<dbReference type="Pfam" id="PF20120">
    <property type="entry name" value="DUF6510"/>
    <property type="match status" value="1"/>
</dbReference>
<dbReference type="AlphaFoldDB" id="A0A1H4LIW7"/>
<sequence length="99" mass="10664">MDTPHTTHHTGHRDRVDGNAAGGLLLELFGTDMTTARASCAHCERDAELADAVAELDDACLILLCRGCGHTLLTCLRDDGRWTLTIGGLARLQWPAVPQ</sequence>
<gene>
    <name evidence="1" type="ORF">SAMN04489807_1806</name>
</gene>
<keyword evidence="2" id="KW-1185">Reference proteome</keyword>
<evidence type="ECO:0000313" key="1">
    <source>
        <dbReference type="EMBL" id="SEB70548.1"/>
    </source>
</evidence>
<organism evidence="1 2">
    <name type="scientific">Microbacterium hydrocarbonoxydans</name>
    <dbReference type="NCBI Taxonomy" id="273678"/>
    <lineage>
        <taxon>Bacteria</taxon>
        <taxon>Bacillati</taxon>
        <taxon>Actinomycetota</taxon>
        <taxon>Actinomycetes</taxon>
        <taxon>Micrococcales</taxon>
        <taxon>Microbacteriaceae</taxon>
        <taxon>Microbacterium</taxon>
    </lineage>
</organism>
<protein>
    <submittedName>
        <fullName evidence="1">Uncharacterized protein</fullName>
    </submittedName>
</protein>
<dbReference type="RefSeq" id="WP_074731720.1">
    <property type="nucleotide sequence ID" value="NZ_FNSQ01000005.1"/>
</dbReference>
<dbReference type="InterPro" id="IPR045423">
    <property type="entry name" value="DUF6510"/>
</dbReference>
<name>A0A1H4LIW7_9MICO</name>
<proteinExistence type="predicted"/>
<accession>A0A1H4LIW7</accession>
<dbReference type="EMBL" id="FNSQ01000005">
    <property type="protein sequence ID" value="SEB70548.1"/>
    <property type="molecule type" value="Genomic_DNA"/>
</dbReference>
<reference evidence="2" key="1">
    <citation type="submission" date="2016-10" db="EMBL/GenBank/DDBJ databases">
        <authorList>
            <person name="Varghese N."/>
            <person name="Submissions S."/>
        </authorList>
    </citation>
    <scope>NUCLEOTIDE SEQUENCE [LARGE SCALE GENOMIC DNA]</scope>
    <source>
        <strain evidence="2">DSM 16089</strain>
    </source>
</reference>